<sequence>MAQRVRKSSATSVEYIPSPPATSCRTQSSSELSLRTAASSECRANDDSSTVTRRSQSSNSMASNFCSTSEENMDQVFDEKNTVCSRMPVLSVDAIEPTTGIVVTTNVNITFPAMKDVKLRPYRLRLHGKEIWHA</sequence>
<gene>
    <name evidence="2" type="ORF">DdX_16065</name>
</gene>
<dbReference type="AlphaFoldDB" id="A0AAD4MPM5"/>
<comment type="caution">
    <text evidence="2">The sequence shown here is derived from an EMBL/GenBank/DDBJ whole genome shotgun (WGS) entry which is preliminary data.</text>
</comment>
<dbReference type="EMBL" id="JAKKPZ010000118">
    <property type="protein sequence ID" value="KAI1701456.1"/>
    <property type="molecule type" value="Genomic_DNA"/>
</dbReference>
<dbReference type="Proteomes" id="UP001201812">
    <property type="component" value="Unassembled WGS sequence"/>
</dbReference>
<evidence type="ECO:0000313" key="2">
    <source>
        <dbReference type="EMBL" id="KAI1701456.1"/>
    </source>
</evidence>
<keyword evidence="3" id="KW-1185">Reference proteome</keyword>
<evidence type="ECO:0000256" key="1">
    <source>
        <dbReference type="SAM" id="MobiDB-lite"/>
    </source>
</evidence>
<protein>
    <submittedName>
        <fullName evidence="2">Uncharacterized protein</fullName>
    </submittedName>
</protein>
<organism evidence="2 3">
    <name type="scientific">Ditylenchus destructor</name>
    <dbReference type="NCBI Taxonomy" id="166010"/>
    <lineage>
        <taxon>Eukaryota</taxon>
        <taxon>Metazoa</taxon>
        <taxon>Ecdysozoa</taxon>
        <taxon>Nematoda</taxon>
        <taxon>Chromadorea</taxon>
        <taxon>Rhabditida</taxon>
        <taxon>Tylenchina</taxon>
        <taxon>Tylenchomorpha</taxon>
        <taxon>Sphaerularioidea</taxon>
        <taxon>Anguinidae</taxon>
        <taxon>Anguininae</taxon>
        <taxon>Ditylenchus</taxon>
    </lineage>
</organism>
<name>A0AAD4MPM5_9BILA</name>
<feature type="compositionally biased region" description="Polar residues" evidence="1">
    <location>
        <begin position="21"/>
        <end position="39"/>
    </location>
</feature>
<proteinExistence type="predicted"/>
<accession>A0AAD4MPM5</accession>
<evidence type="ECO:0000313" key="3">
    <source>
        <dbReference type="Proteomes" id="UP001201812"/>
    </source>
</evidence>
<feature type="compositionally biased region" description="Polar residues" evidence="1">
    <location>
        <begin position="47"/>
        <end position="66"/>
    </location>
</feature>
<feature type="region of interest" description="Disordered" evidence="1">
    <location>
        <begin position="1"/>
        <end position="66"/>
    </location>
</feature>
<reference evidence="2" key="1">
    <citation type="submission" date="2022-01" db="EMBL/GenBank/DDBJ databases">
        <title>Genome Sequence Resource for Two Populations of Ditylenchus destructor, the Migratory Endoparasitic Phytonematode.</title>
        <authorList>
            <person name="Zhang H."/>
            <person name="Lin R."/>
            <person name="Xie B."/>
        </authorList>
    </citation>
    <scope>NUCLEOTIDE SEQUENCE</scope>
    <source>
        <strain evidence="2">BazhouSP</strain>
    </source>
</reference>